<feature type="transmembrane region" description="Helical" evidence="1">
    <location>
        <begin position="119"/>
        <end position="140"/>
    </location>
</feature>
<keyword evidence="3" id="KW-0418">Kinase</keyword>
<evidence type="ECO:0000259" key="2">
    <source>
        <dbReference type="Pfam" id="PF06580"/>
    </source>
</evidence>
<accession>A0A8J6P8L1</accession>
<feature type="domain" description="Signal transduction histidine kinase internal region" evidence="2">
    <location>
        <begin position="170"/>
        <end position="246"/>
    </location>
</feature>
<dbReference type="Gene3D" id="3.30.565.10">
    <property type="entry name" value="Histidine kinase-like ATPase, C-terminal domain"/>
    <property type="match status" value="1"/>
</dbReference>
<keyword evidence="1" id="KW-0812">Transmembrane</keyword>
<evidence type="ECO:0000256" key="1">
    <source>
        <dbReference type="SAM" id="Phobius"/>
    </source>
</evidence>
<feature type="transmembrane region" description="Helical" evidence="1">
    <location>
        <begin position="74"/>
        <end position="99"/>
    </location>
</feature>
<keyword evidence="4" id="KW-1185">Reference proteome</keyword>
<feature type="transmembrane region" description="Helical" evidence="1">
    <location>
        <begin position="38"/>
        <end position="62"/>
    </location>
</feature>
<keyword evidence="1" id="KW-0472">Membrane</keyword>
<dbReference type="PANTHER" id="PTHR34220:SF7">
    <property type="entry name" value="SENSOR HISTIDINE KINASE YPDA"/>
    <property type="match status" value="1"/>
</dbReference>
<dbReference type="Pfam" id="PF06580">
    <property type="entry name" value="His_kinase"/>
    <property type="match status" value="1"/>
</dbReference>
<evidence type="ECO:0000313" key="3">
    <source>
        <dbReference type="EMBL" id="MBC9813787.1"/>
    </source>
</evidence>
<dbReference type="Proteomes" id="UP000652681">
    <property type="component" value="Unassembled WGS sequence"/>
</dbReference>
<feature type="transmembrane region" description="Helical" evidence="1">
    <location>
        <begin position="13"/>
        <end position="32"/>
    </location>
</feature>
<dbReference type="AlphaFoldDB" id="A0A8J6P8L1"/>
<dbReference type="PANTHER" id="PTHR34220">
    <property type="entry name" value="SENSOR HISTIDINE KINASE YPDA"/>
    <property type="match status" value="1"/>
</dbReference>
<evidence type="ECO:0000313" key="4">
    <source>
        <dbReference type="Proteomes" id="UP000652681"/>
    </source>
</evidence>
<keyword evidence="1" id="KW-1133">Transmembrane helix</keyword>
<reference evidence="3" key="1">
    <citation type="submission" date="2020-09" db="EMBL/GenBank/DDBJ databases">
        <title>Taishania pollutisoli gen. nov., sp. nov., Isolated from Tetrabromobisphenol A-Contaminated Soil.</title>
        <authorList>
            <person name="Chen Q."/>
        </authorList>
    </citation>
    <scope>NUCLEOTIDE SEQUENCE</scope>
    <source>
        <strain evidence="3">CZZ-1</strain>
    </source>
</reference>
<dbReference type="EMBL" id="JACVEL010000015">
    <property type="protein sequence ID" value="MBC9813787.1"/>
    <property type="molecule type" value="Genomic_DNA"/>
</dbReference>
<name>A0A8J6P8L1_9FLAO</name>
<dbReference type="RefSeq" id="WP_163492905.1">
    <property type="nucleotide sequence ID" value="NZ_JACVEL010000015.1"/>
</dbReference>
<organism evidence="3 4">
    <name type="scientific">Taishania pollutisoli</name>
    <dbReference type="NCBI Taxonomy" id="2766479"/>
    <lineage>
        <taxon>Bacteria</taxon>
        <taxon>Pseudomonadati</taxon>
        <taxon>Bacteroidota</taxon>
        <taxon>Flavobacteriia</taxon>
        <taxon>Flavobacteriales</taxon>
        <taxon>Crocinitomicaceae</taxon>
        <taxon>Taishania</taxon>
    </lineage>
</organism>
<protein>
    <submittedName>
        <fullName evidence="3">Histidine kinase</fullName>
    </submittedName>
</protein>
<keyword evidence="3" id="KW-0808">Transferase</keyword>
<dbReference type="InterPro" id="IPR050640">
    <property type="entry name" value="Bact_2-comp_sensor_kinase"/>
</dbReference>
<proteinExistence type="predicted"/>
<dbReference type="GO" id="GO:0016020">
    <property type="term" value="C:membrane"/>
    <property type="evidence" value="ECO:0007669"/>
    <property type="project" value="InterPro"/>
</dbReference>
<dbReference type="InterPro" id="IPR036890">
    <property type="entry name" value="HATPase_C_sf"/>
</dbReference>
<gene>
    <name evidence="3" type="ORF">H9Y05_15030</name>
</gene>
<dbReference type="GO" id="GO:0000155">
    <property type="term" value="F:phosphorelay sensor kinase activity"/>
    <property type="evidence" value="ECO:0007669"/>
    <property type="project" value="InterPro"/>
</dbReference>
<comment type="caution">
    <text evidence="3">The sequence shown here is derived from an EMBL/GenBank/DDBJ whole genome shotgun (WGS) entry which is preliminary data.</text>
</comment>
<dbReference type="InterPro" id="IPR010559">
    <property type="entry name" value="Sig_transdc_His_kin_internal"/>
</dbReference>
<sequence length="355" mass="41473">MEYKIPVDDLFKYSFKFSLFIMLTAFVSIYVMEGDLKIVIFRTIMAFVQFYGCFLINIYLYLKMQKREGPFSERLKIIAGILITIVFTSITTITTQYAMKIGWLPNDLNDERILEVFNSWKVYIFIPFLATVIFTTVHFFHRFVILAYATKQSELEVVRLQTANAETTNQLLKQQIQPHFLFNALNTLKSLIKKQPDVAENYLIQLSDFLRASISGHRTDTVSLREELTLCENYMQMQKTRFGEALKYQVDIPEDYFDRYSIPFFSLQPLLENAIKHNELTKQSPLSIQLFVEGKDILVKNNLRLKKNVETSTGNGLTNLKERYRILFDEEIKIEQTADAFIVGIKLISNENRSN</sequence>